<dbReference type="Proteomes" id="UP000196536">
    <property type="component" value="Unassembled WGS sequence"/>
</dbReference>
<dbReference type="InterPro" id="IPR029069">
    <property type="entry name" value="HotDog_dom_sf"/>
</dbReference>
<dbReference type="AlphaFoldDB" id="A0A1Z9Z2P4"/>
<dbReference type="InterPro" id="IPR016962">
    <property type="entry name" value="Dehydrase_ECs4332_prd"/>
</dbReference>
<proteinExistence type="predicted"/>
<protein>
    <recommendedName>
        <fullName evidence="1">ApeI dehydratase-like domain-containing protein</fullName>
    </recommendedName>
</protein>
<organism evidence="2 3">
    <name type="scientific">Acinetobacter populi</name>
    <dbReference type="NCBI Taxonomy" id="1582270"/>
    <lineage>
        <taxon>Bacteria</taxon>
        <taxon>Pseudomonadati</taxon>
        <taxon>Pseudomonadota</taxon>
        <taxon>Gammaproteobacteria</taxon>
        <taxon>Moraxellales</taxon>
        <taxon>Moraxellaceae</taxon>
        <taxon>Acinetobacter</taxon>
    </lineage>
</organism>
<evidence type="ECO:0000259" key="1">
    <source>
        <dbReference type="Pfam" id="PF22818"/>
    </source>
</evidence>
<dbReference type="RefSeq" id="WP_087619415.1">
    <property type="nucleotide sequence ID" value="NZ_NEXX01000001.1"/>
</dbReference>
<dbReference type="PIRSF" id="PIRSF030962">
    <property type="entry name" value="Dehydrase_ECs4332_prd"/>
    <property type="match status" value="1"/>
</dbReference>
<evidence type="ECO:0000313" key="2">
    <source>
        <dbReference type="EMBL" id="OUY08753.1"/>
    </source>
</evidence>
<dbReference type="OrthoDB" id="9812842at2"/>
<dbReference type="InterPro" id="IPR054545">
    <property type="entry name" value="ApeI-like"/>
</dbReference>
<dbReference type="Pfam" id="PF22818">
    <property type="entry name" value="ApeI-like"/>
    <property type="match status" value="1"/>
</dbReference>
<sequence length="122" mass="13916">MGQFIPMAQCVAQEADKLQFKAKVNKELLAFEGHFPEFAVFPGVAQIAMVQQIISQYFASLGVIQRIEQLRFQNFILPDQEIFIVLEQTEQSMNFKLTNAAQDVVASGRLFFKDEQPKDQQS</sequence>
<accession>A0A1Z9Z2P4</accession>
<keyword evidence="3" id="KW-1185">Reference proteome</keyword>
<name>A0A1Z9Z2P4_9GAMM</name>
<comment type="caution">
    <text evidence="2">The sequence shown here is derived from an EMBL/GenBank/DDBJ whole genome shotgun (WGS) entry which is preliminary data.</text>
</comment>
<feature type="domain" description="ApeI dehydratase-like" evidence="1">
    <location>
        <begin position="13"/>
        <end position="109"/>
    </location>
</feature>
<evidence type="ECO:0000313" key="3">
    <source>
        <dbReference type="Proteomes" id="UP000196536"/>
    </source>
</evidence>
<dbReference type="Gene3D" id="3.10.129.10">
    <property type="entry name" value="Hotdog Thioesterase"/>
    <property type="match status" value="1"/>
</dbReference>
<dbReference type="EMBL" id="NEXX01000001">
    <property type="protein sequence ID" value="OUY08753.1"/>
    <property type="molecule type" value="Genomic_DNA"/>
</dbReference>
<gene>
    <name evidence="2" type="ORF">CAP51_03825</name>
</gene>
<dbReference type="SUPFAM" id="SSF54637">
    <property type="entry name" value="Thioesterase/thiol ester dehydrase-isomerase"/>
    <property type="match status" value="1"/>
</dbReference>
<reference evidence="2 3" key="1">
    <citation type="submission" date="2017-05" db="EMBL/GenBank/DDBJ databases">
        <title>Acinetobacter populi ANC 5415 (= PBJ7), whole genome shotgun sequencing project.</title>
        <authorList>
            <person name="Nemec A."/>
            <person name="Radolfova-Krizova L."/>
        </authorList>
    </citation>
    <scope>NUCLEOTIDE SEQUENCE [LARGE SCALE GENOMIC DNA]</scope>
    <source>
        <strain evidence="2 3">PBJ7</strain>
    </source>
</reference>